<dbReference type="PANTHER" id="PTHR37293:SF9">
    <property type="entry name" value="PHI ETA ORF 22-LIKE PROTEIN"/>
    <property type="match status" value="1"/>
</dbReference>
<sequence>MNYLKELNAFYQQIIFNPLSGSAVALWNTLMHFNNLSGWQKTFSVPVSIIELKSGIKGSSFKRARDELQEKGYIRVTSRSGRQAAVYQMISQIKPMCQVNSFMDVETDAKQDTIPASETQWQTQPSQAEQSAHFTHDSLEQPVNEPIENQAAHQMKEDNMNHNTNQRAAHTTKDSLVHNVKVNMDHNTSHNTTNNTKAKTHHNTNHYTDDNKNHYTADNMVHYAEDNVDHNTDHNADPLVKQYINKNKIKHKTKQTTTTTDAIRFYQDYFGMASSYTADDICHWINDIGEPLVLEAMQRALDQQKPRWQYVKGILKAWYKKGITTVEQVAANEAAFRNRQLQQQHQRPSTAGSEVIPGWFQKRKQKQERDRQQKQQQTATSHAVGSPEWEECERLLVKYSKKHTNSKVLV</sequence>
<keyword evidence="5" id="KW-1185">Reference proteome</keyword>
<dbReference type="Gene3D" id="1.10.10.630">
    <property type="entry name" value="DnaD domain-like"/>
    <property type="match status" value="1"/>
</dbReference>
<feature type="region of interest" description="Disordered" evidence="2">
    <location>
        <begin position="339"/>
        <end position="385"/>
    </location>
</feature>
<gene>
    <name evidence="4" type="ORF">FH966_10505</name>
</gene>
<comment type="caution">
    <text evidence="4">The sequence shown here is derived from an EMBL/GenBank/DDBJ whole genome shotgun (WGS) entry which is preliminary data.</text>
</comment>
<organism evidence="4 5">
    <name type="scientific">Lentibacillus cibarius</name>
    <dbReference type="NCBI Taxonomy" id="2583219"/>
    <lineage>
        <taxon>Bacteria</taxon>
        <taxon>Bacillati</taxon>
        <taxon>Bacillota</taxon>
        <taxon>Bacilli</taxon>
        <taxon>Bacillales</taxon>
        <taxon>Bacillaceae</taxon>
        <taxon>Lentibacillus</taxon>
    </lineage>
</organism>
<evidence type="ECO:0000259" key="3">
    <source>
        <dbReference type="Pfam" id="PF07261"/>
    </source>
</evidence>
<evidence type="ECO:0000313" key="4">
    <source>
        <dbReference type="EMBL" id="TRM12078.1"/>
    </source>
</evidence>
<accession>A0A549YJM3</accession>
<evidence type="ECO:0000313" key="5">
    <source>
        <dbReference type="Proteomes" id="UP000319280"/>
    </source>
</evidence>
<dbReference type="SUPFAM" id="SSF158499">
    <property type="entry name" value="DnaD domain-like"/>
    <property type="match status" value="1"/>
</dbReference>
<reference evidence="4 5" key="1">
    <citation type="submission" date="2019-07" db="EMBL/GenBank/DDBJ databases">
        <title>Genomic analysis of Lentibacillus sp. NKC851-2.</title>
        <authorList>
            <person name="Oh Y.J."/>
        </authorList>
    </citation>
    <scope>NUCLEOTIDE SEQUENCE [LARGE SCALE GENOMIC DNA]</scope>
    <source>
        <strain evidence="4 5">NKC851-2</strain>
    </source>
</reference>
<feature type="compositionally biased region" description="Polar residues" evidence="2">
    <location>
        <begin position="339"/>
        <end position="352"/>
    </location>
</feature>
<evidence type="ECO:0000256" key="1">
    <source>
        <dbReference type="ARBA" id="ARBA00093462"/>
    </source>
</evidence>
<dbReference type="NCBIfam" id="TIGR01446">
    <property type="entry name" value="DnaD_dom"/>
    <property type="match status" value="1"/>
</dbReference>
<dbReference type="InterPro" id="IPR006343">
    <property type="entry name" value="DnaB/C_C"/>
</dbReference>
<name>A0A549YJM3_9BACI</name>
<evidence type="ECO:0000256" key="2">
    <source>
        <dbReference type="SAM" id="MobiDB-lite"/>
    </source>
</evidence>
<protein>
    <submittedName>
        <fullName evidence="4">DnaD domain protein</fullName>
    </submittedName>
</protein>
<comment type="similarity">
    <text evidence="1">Belongs to the DnaB/DnaD family.</text>
</comment>
<feature type="domain" description="DnaB/C C-terminal" evidence="3">
    <location>
        <begin position="263"/>
        <end position="331"/>
    </location>
</feature>
<proteinExistence type="inferred from homology"/>
<dbReference type="EMBL" id="VJMZ01000001">
    <property type="protein sequence ID" value="TRM12078.1"/>
    <property type="molecule type" value="Genomic_DNA"/>
</dbReference>
<dbReference type="Proteomes" id="UP000319280">
    <property type="component" value="Unassembled WGS sequence"/>
</dbReference>
<dbReference type="RefSeq" id="WP_142791081.1">
    <property type="nucleotide sequence ID" value="NZ_VJMZ01000001.1"/>
</dbReference>
<dbReference type="Pfam" id="PF07261">
    <property type="entry name" value="DnaB_2"/>
    <property type="match status" value="1"/>
</dbReference>
<dbReference type="InterPro" id="IPR053162">
    <property type="entry name" value="DnaD"/>
</dbReference>
<dbReference type="PANTHER" id="PTHR37293">
    <property type="entry name" value="PHAGE REPLICATION PROTEIN-RELATED"/>
    <property type="match status" value="1"/>
</dbReference>
<dbReference type="InterPro" id="IPR034829">
    <property type="entry name" value="DnaD-like_sf"/>
</dbReference>
<dbReference type="AlphaFoldDB" id="A0A549YJM3"/>